<evidence type="ECO:0000256" key="1">
    <source>
        <dbReference type="SAM" id="MobiDB-lite"/>
    </source>
</evidence>
<sequence>MRIVLLCVGLLLSGAGALAQGQKKPTSSTPDTAGKVAVPVRPALPGEEKLTAQERVERDFLMPVRRKMQPVAPKPEAAVVAPAGTTAQHVATTPALEASASAIATEKSAETAASPAAAAAPRRHYTRSRHRSAASRKASRKKSVTKKKTAARRRR</sequence>
<organism evidence="3 4">
    <name type="scientific">Hymenobacter lutimineralis</name>
    <dbReference type="NCBI Taxonomy" id="2606448"/>
    <lineage>
        <taxon>Bacteria</taxon>
        <taxon>Pseudomonadati</taxon>
        <taxon>Bacteroidota</taxon>
        <taxon>Cytophagia</taxon>
        <taxon>Cytophagales</taxon>
        <taxon>Hymenobacteraceae</taxon>
        <taxon>Hymenobacter</taxon>
    </lineage>
</organism>
<dbReference type="EMBL" id="VTHL01000009">
    <property type="protein sequence ID" value="TYZ09550.1"/>
    <property type="molecule type" value="Genomic_DNA"/>
</dbReference>
<feature type="chain" id="PRO_5022797008" evidence="2">
    <location>
        <begin position="20"/>
        <end position="155"/>
    </location>
</feature>
<evidence type="ECO:0000313" key="4">
    <source>
        <dbReference type="Proteomes" id="UP000322791"/>
    </source>
</evidence>
<comment type="caution">
    <text evidence="3">The sequence shown here is derived from an EMBL/GenBank/DDBJ whole genome shotgun (WGS) entry which is preliminary data.</text>
</comment>
<accession>A0A5D6V213</accession>
<feature type="signal peptide" evidence="2">
    <location>
        <begin position="1"/>
        <end position="19"/>
    </location>
</feature>
<gene>
    <name evidence="3" type="ORF">FY528_09910</name>
</gene>
<feature type="compositionally biased region" description="Low complexity" evidence="1">
    <location>
        <begin position="102"/>
        <end position="120"/>
    </location>
</feature>
<name>A0A5D6V213_9BACT</name>
<dbReference type="RefSeq" id="WP_149070847.1">
    <property type="nucleotide sequence ID" value="NZ_VTHL01000009.1"/>
</dbReference>
<keyword evidence="4" id="KW-1185">Reference proteome</keyword>
<feature type="compositionally biased region" description="Basic residues" evidence="1">
    <location>
        <begin position="121"/>
        <end position="155"/>
    </location>
</feature>
<reference evidence="3 4" key="1">
    <citation type="submission" date="2019-08" db="EMBL/GenBank/DDBJ databases">
        <authorList>
            <person name="Seo M.-J."/>
        </authorList>
    </citation>
    <scope>NUCLEOTIDE SEQUENCE [LARGE SCALE GENOMIC DNA]</scope>
    <source>
        <strain evidence="3 4">KIGAM108</strain>
    </source>
</reference>
<keyword evidence="2" id="KW-0732">Signal</keyword>
<protein>
    <submittedName>
        <fullName evidence="3">Uncharacterized protein</fullName>
    </submittedName>
</protein>
<feature type="region of interest" description="Disordered" evidence="1">
    <location>
        <begin position="102"/>
        <end position="155"/>
    </location>
</feature>
<proteinExistence type="predicted"/>
<dbReference type="Proteomes" id="UP000322791">
    <property type="component" value="Unassembled WGS sequence"/>
</dbReference>
<dbReference type="AlphaFoldDB" id="A0A5D6V213"/>
<evidence type="ECO:0000256" key="2">
    <source>
        <dbReference type="SAM" id="SignalP"/>
    </source>
</evidence>
<evidence type="ECO:0000313" key="3">
    <source>
        <dbReference type="EMBL" id="TYZ09550.1"/>
    </source>
</evidence>